<keyword evidence="1" id="KW-0472">Membrane</keyword>
<protein>
    <submittedName>
        <fullName evidence="2">Uncharacterized protein</fullName>
    </submittedName>
</protein>
<name>A0A9P0ZYK0_CUSEU</name>
<dbReference type="AlphaFoldDB" id="A0A9P0ZYK0"/>
<accession>A0A9P0ZYK0</accession>
<evidence type="ECO:0000313" key="2">
    <source>
        <dbReference type="EMBL" id="CAH9115406.1"/>
    </source>
</evidence>
<comment type="caution">
    <text evidence="2">The sequence shown here is derived from an EMBL/GenBank/DDBJ whole genome shotgun (WGS) entry which is preliminary data.</text>
</comment>
<dbReference type="Proteomes" id="UP001152484">
    <property type="component" value="Unassembled WGS sequence"/>
</dbReference>
<evidence type="ECO:0000256" key="1">
    <source>
        <dbReference type="SAM" id="Phobius"/>
    </source>
</evidence>
<proteinExistence type="predicted"/>
<keyword evidence="1" id="KW-1133">Transmembrane helix</keyword>
<sequence length="291" mass="32426">MGSNRYGDFICLGTYEKGVDTIIFVPEGRKGKGFQLFVLKEAKNEVLQNCSEAFGIICSCHASEKYASESIESIFSSLFHADLLDYGYSSSSYESQIVLRDIEASVAGKVVGVISGEILDVMPLNVALLADSQNAEVISESSKEEASHNVDQREQSNSFANSYDVFYRPPVANSKEEYRALLADLKAGLLEIQKDIDQKLKKKSMEKLSISNDINAKAAPTPLEDDDFSVVTSKKSKRYTQATMIFKRVTKPSLLDKNFHHYSLIVHFFIYCTSIAFHFMGSLFVLINLGK</sequence>
<feature type="transmembrane region" description="Helical" evidence="1">
    <location>
        <begin position="268"/>
        <end position="289"/>
    </location>
</feature>
<dbReference type="EMBL" id="CAMAPE010000066">
    <property type="protein sequence ID" value="CAH9115406.1"/>
    <property type="molecule type" value="Genomic_DNA"/>
</dbReference>
<reference evidence="2" key="1">
    <citation type="submission" date="2022-07" db="EMBL/GenBank/DDBJ databases">
        <authorList>
            <person name="Macas J."/>
            <person name="Novak P."/>
            <person name="Neumann P."/>
        </authorList>
    </citation>
    <scope>NUCLEOTIDE SEQUENCE</scope>
</reference>
<gene>
    <name evidence="2" type="ORF">CEURO_LOCUS20808</name>
</gene>
<evidence type="ECO:0000313" key="3">
    <source>
        <dbReference type="Proteomes" id="UP001152484"/>
    </source>
</evidence>
<keyword evidence="3" id="KW-1185">Reference proteome</keyword>
<organism evidence="2 3">
    <name type="scientific">Cuscuta europaea</name>
    <name type="common">European dodder</name>
    <dbReference type="NCBI Taxonomy" id="41803"/>
    <lineage>
        <taxon>Eukaryota</taxon>
        <taxon>Viridiplantae</taxon>
        <taxon>Streptophyta</taxon>
        <taxon>Embryophyta</taxon>
        <taxon>Tracheophyta</taxon>
        <taxon>Spermatophyta</taxon>
        <taxon>Magnoliopsida</taxon>
        <taxon>eudicotyledons</taxon>
        <taxon>Gunneridae</taxon>
        <taxon>Pentapetalae</taxon>
        <taxon>asterids</taxon>
        <taxon>lamiids</taxon>
        <taxon>Solanales</taxon>
        <taxon>Convolvulaceae</taxon>
        <taxon>Cuscuteae</taxon>
        <taxon>Cuscuta</taxon>
        <taxon>Cuscuta subgen. Cuscuta</taxon>
    </lineage>
</organism>
<keyword evidence="1" id="KW-0812">Transmembrane</keyword>